<sequence>MVQKESTPKPRGRPRAFEPDAALARALDVFRDSGFSATSLDDLSAAMGINRPSLYGAFGDKRALFLKAYERYRARMLEVFADAFSAEKSLRQTLERAYEIAIEVYSEGGDNPRGCFTVMTAGSEALGEGPILEAVRSALANTDMVMLRRFERAAAEGDLPAGADVAARAKIAASIFHTLAVRARAGAPRSELAMIAASAVDLLAPSSA</sequence>
<dbReference type="InterPro" id="IPR023772">
    <property type="entry name" value="DNA-bd_HTH_TetR-type_CS"/>
</dbReference>
<dbReference type="InterPro" id="IPR009057">
    <property type="entry name" value="Homeodomain-like_sf"/>
</dbReference>
<evidence type="ECO:0000256" key="1">
    <source>
        <dbReference type="ARBA" id="ARBA00023015"/>
    </source>
</evidence>
<protein>
    <submittedName>
        <fullName evidence="6">AcrR family transcriptional regulator</fullName>
    </submittedName>
</protein>
<keyword evidence="3" id="KW-0804">Transcription</keyword>
<dbReference type="Gene3D" id="1.10.357.10">
    <property type="entry name" value="Tetracycline Repressor, domain 2"/>
    <property type="match status" value="1"/>
</dbReference>
<evidence type="ECO:0000259" key="5">
    <source>
        <dbReference type="PROSITE" id="PS50977"/>
    </source>
</evidence>
<dbReference type="Gene3D" id="1.10.10.60">
    <property type="entry name" value="Homeodomain-like"/>
    <property type="match status" value="1"/>
</dbReference>
<organism evidence="6 7">
    <name type="scientific">Caulobacter ginsengisoli</name>
    <dbReference type="NCBI Taxonomy" id="400775"/>
    <lineage>
        <taxon>Bacteria</taxon>
        <taxon>Pseudomonadati</taxon>
        <taxon>Pseudomonadota</taxon>
        <taxon>Alphaproteobacteria</taxon>
        <taxon>Caulobacterales</taxon>
        <taxon>Caulobacteraceae</taxon>
        <taxon>Caulobacter</taxon>
    </lineage>
</organism>
<evidence type="ECO:0000256" key="3">
    <source>
        <dbReference type="ARBA" id="ARBA00023163"/>
    </source>
</evidence>
<keyword evidence="2 4" id="KW-0238">DNA-binding</keyword>
<reference evidence="6 7" key="1">
    <citation type="submission" date="2023-07" db="EMBL/GenBank/DDBJ databases">
        <title>Genomic Encyclopedia of Type Strains, Phase IV (KMG-IV): sequencing the most valuable type-strain genomes for metagenomic binning, comparative biology and taxonomic classification.</title>
        <authorList>
            <person name="Goeker M."/>
        </authorList>
    </citation>
    <scope>NUCLEOTIDE SEQUENCE [LARGE SCALE GENOMIC DNA]</scope>
    <source>
        <strain evidence="6 7">DSM 18695</strain>
    </source>
</reference>
<dbReference type="SUPFAM" id="SSF46689">
    <property type="entry name" value="Homeodomain-like"/>
    <property type="match status" value="1"/>
</dbReference>
<dbReference type="PANTHER" id="PTHR47506">
    <property type="entry name" value="TRANSCRIPTIONAL REGULATORY PROTEIN"/>
    <property type="match status" value="1"/>
</dbReference>
<comment type="caution">
    <text evidence="6">The sequence shown here is derived from an EMBL/GenBank/DDBJ whole genome shotgun (WGS) entry which is preliminary data.</text>
</comment>
<dbReference type="InterPro" id="IPR036271">
    <property type="entry name" value="Tet_transcr_reg_TetR-rel_C_sf"/>
</dbReference>
<dbReference type="SUPFAM" id="SSF48498">
    <property type="entry name" value="Tetracyclin repressor-like, C-terminal domain"/>
    <property type="match status" value="1"/>
</dbReference>
<dbReference type="PROSITE" id="PS50977">
    <property type="entry name" value="HTH_TETR_2"/>
    <property type="match status" value="1"/>
</dbReference>
<dbReference type="Pfam" id="PF00440">
    <property type="entry name" value="TetR_N"/>
    <property type="match status" value="1"/>
</dbReference>
<keyword evidence="7" id="KW-1185">Reference proteome</keyword>
<dbReference type="PANTHER" id="PTHR47506:SF1">
    <property type="entry name" value="HTH-TYPE TRANSCRIPTIONAL REGULATOR YJDC"/>
    <property type="match status" value="1"/>
</dbReference>
<keyword evidence="1" id="KW-0805">Transcription regulation</keyword>
<dbReference type="InterPro" id="IPR001647">
    <property type="entry name" value="HTH_TetR"/>
</dbReference>
<dbReference type="PROSITE" id="PS01081">
    <property type="entry name" value="HTH_TETR_1"/>
    <property type="match status" value="1"/>
</dbReference>
<evidence type="ECO:0000256" key="2">
    <source>
        <dbReference type="ARBA" id="ARBA00023125"/>
    </source>
</evidence>
<feature type="DNA-binding region" description="H-T-H motif" evidence="4">
    <location>
        <begin position="39"/>
        <end position="58"/>
    </location>
</feature>
<evidence type="ECO:0000256" key="4">
    <source>
        <dbReference type="PROSITE-ProRule" id="PRU00335"/>
    </source>
</evidence>
<proteinExistence type="predicted"/>
<feature type="domain" description="HTH tetR-type" evidence="5">
    <location>
        <begin position="16"/>
        <end position="76"/>
    </location>
</feature>
<evidence type="ECO:0000313" key="7">
    <source>
        <dbReference type="Proteomes" id="UP001228905"/>
    </source>
</evidence>
<dbReference type="EMBL" id="JAUSVS010000002">
    <property type="protein sequence ID" value="MDQ0463886.1"/>
    <property type="molecule type" value="Genomic_DNA"/>
</dbReference>
<name>A0ABU0IPF1_9CAUL</name>
<dbReference type="RefSeq" id="WP_307348133.1">
    <property type="nucleotide sequence ID" value="NZ_JAUSVS010000002.1"/>
</dbReference>
<evidence type="ECO:0000313" key="6">
    <source>
        <dbReference type="EMBL" id="MDQ0463886.1"/>
    </source>
</evidence>
<gene>
    <name evidence="6" type="ORF">QO010_001657</name>
</gene>
<dbReference type="Proteomes" id="UP001228905">
    <property type="component" value="Unassembled WGS sequence"/>
</dbReference>
<accession>A0ABU0IPF1</accession>